<name>A0A235BXW9_UNCW3</name>
<dbReference type="EMBL" id="NOZP01000023">
    <property type="protein sequence ID" value="OYD17062.1"/>
    <property type="molecule type" value="Genomic_DNA"/>
</dbReference>
<evidence type="ECO:0000313" key="2">
    <source>
        <dbReference type="Proteomes" id="UP000215559"/>
    </source>
</evidence>
<comment type="caution">
    <text evidence="1">The sequence shown here is derived from an EMBL/GenBank/DDBJ whole genome shotgun (WGS) entry which is preliminary data.</text>
</comment>
<organism evidence="1 2">
    <name type="scientific">candidate division WOR-3 bacterium JGI_Cruoil_03_51_56</name>
    <dbReference type="NCBI Taxonomy" id="1973747"/>
    <lineage>
        <taxon>Bacteria</taxon>
        <taxon>Bacteria division WOR-3</taxon>
    </lineage>
</organism>
<dbReference type="Proteomes" id="UP000215559">
    <property type="component" value="Unassembled WGS sequence"/>
</dbReference>
<gene>
    <name evidence="1" type="ORF">CH330_00995</name>
</gene>
<dbReference type="PROSITE" id="PS51257">
    <property type="entry name" value="PROKAR_LIPOPROTEIN"/>
    <property type="match status" value="1"/>
</dbReference>
<protein>
    <submittedName>
        <fullName evidence="1">Uncharacterized protein</fullName>
    </submittedName>
</protein>
<accession>A0A235BXW9</accession>
<evidence type="ECO:0000313" key="1">
    <source>
        <dbReference type="EMBL" id="OYD17062.1"/>
    </source>
</evidence>
<sequence>MKKSILTAIAFGLGAFVILVSCDRLFPGSGDFEPSGTAFLYNRNIELLSITGKDRGFPKSGTFPLNITAQSKSSGQESDILPAGLLFRSTRNQVQHMLLLKDRAITVNTSSTQLELGTFCCNKYREIPRSPDTFEIGPVTDDTGLIEIIDLVRERDISGTSNLWMIQHAVWMVTDSTGLTQAYRDSIEALPQIQQNYPTF</sequence>
<proteinExistence type="predicted"/>
<reference evidence="1 2" key="1">
    <citation type="submission" date="2017-07" db="EMBL/GenBank/DDBJ databases">
        <title>Recovery of genomes from metagenomes via a dereplication, aggregation, and scoring strategy.</title>
        <authorList>
            <person name="Sieber C.M."/>
            <person name="Probst A.J."/>
            <person name="Sharrar A."/>
            <person name="Thomas B.C."/>
            <person name="Hess M."/>
            <person name="Tringe S.G."/>
            <person name="Banfield J.F."/>
        </authorList>
    </citation>
    <scope>NUCLEOTIDE SEQUENCE [LARGE SCALE GENOMIC DNA]</scope>
    <source>
        <strain evidence="1">JGI_Cruoil_03_51_56</strain>
    </source>
</reference>
<dbReference type="AlphaFoldDB" id="A0A235BXW9"/>